<feature type="domain" description="Nucleoside phosphorylase" evidence="1">
    <location>
        <begin position="158"/>
        <end position="358"/>
    </location>
</feature>
<dbReference type="SUPFAM" id="SSF53167">
    <property type="entry name" value="Purine and uridine phosphorylases"/>
    <property type="match status" value="1"/>
</dbReference>
<proteinExistence type="predicted"/>
<organism evidence="2 3">
    <name type="scientific">Neorhizobium turbinariae</name>
    <dbReference type="NCBI Taxonomy" id="2937795"/>
    <lineage>
        <taxon>Bacteria</taxon>
        <taxon>Pseudomonadati</taxon>
        <taxon>Pseudomonadota</taxon>
        <taxon>Alphaproteobacteria</taxon>
        <taxon>Hyphomicrobiales</taxon>
        <taxon>Rhizobiaceae</taxon>
        <taxon>Rhizobium/Agrobacterium group</taxon>
        <taxon>Neorhizobium</taxon>
    </lineage>
</organism>
<sequence length="381" mass="41876">MADKIGSPSTKTLKSVFMACGGLCAFEKCPTQLLDSSGVFLAEICHINSPQPNGPRHDPLRSKNQHHVEDNLIILCPTHHSLIDKNETYFTDIRLRAMKRAHERFVRDTLSHHRLKLNERQVLDLSAQLAEQSVDLVIIADRNSVSTGLISEFHELQFVGETPAGDHFRGSIRSSRGDYRVVLCVLRHSDDVRVALATASIIATWLPRFVIVCGLAAGMDPGSQSLGDIVVGSTLTSGFEGVDFFRPMPELVASDPTLLAGARSLARFRGEERANVHIGTILSIRGVVSSVFDPREVLRQIIAIDRGSASAAAATAFAEQDVGMLSVRAIADFNDSLKRDNFHEDAGRRLATYLRSFVEAGPLAPSTGDWPVFPRKKRLRF</sequence>
<dbReference type="InterPro" id="IPR035994">
    <property type="entry name" value="Nucleoside_phosphorylase_sf"/>
</dbReference>
<name>A0ABT0IXR7_9HYPH</name>
<evidence type="ECO:0000313" key="2">
    <source>
        <dbReference type="EMBL" id="MCK8782681.1"/>
    </source>
</evidence>
<dbReference type="RefSeq" id="WP_248684944.1">
    <property type="nucleotide sequence ID" value="NZ_JALPRY010000037.1"/>
</dbReference>
<dbReference type="EMBL" id="JALPRY010000037">
    <property type="protein sequence ID" value="MCK8782681.1"/>
    <property type="molecule type" value="Genomic_DNA"/>
</dbReference>
<dbReference type="Proteomes" id="UP001202827">
    <property type="component" value="Unassembled WGS sequence"/>
</dbReference>
<gene>
    <name evidence="2" type="ORF">M0654_22185</name>
</gene>
<dbReference type="PANTHER" id="PTHR46832">
    <property type="entry name" value="5'-METHYLTHIOADENOSINE/S-ADENOSYLHOMOCYSTEINE NUCLEOSIDASE"/>
    <property type="match status" value="1"/>
</dbReference>
<dbReference type="InterPro" id="IPR000845">
    <property type="entry name" value="Nucleoside_phosphorylase_d"/>
</dbReference>
<keyword evidence="3" id="KW-1185">Reference proteome</keyword>
<dbReference type="Pfam" id="PF01048">
    <property type="entry name" value="PNP_UDP_1"/>
    <property type="match status" value="1"/>
</dbReference>
<accession>A0ABT0IXR7</accession>
<comment type="caution">
    <text evidence="2">The sequence shown here is derived from an EMBL/GenBank/DDBJ whole genome shotgun (WGS) entry which is preliminary data.</text>
</comment>
<dbReference type="Gene3D" id="3.40.50.1580">
    <property type="entry name" value="Nucleoside phosphorylase domain"/>
    <property type="match status" value="1"/>
</dbReference>
<protein>
    <recommendedName>
        <fullName evidence="1">Nucleoside phosphorylase domain-containing protein</fullName>
    </recommendedName>
</protein>
<reference evidence="2 3" key="1">
    <citation type="submission" date="2022-04" db="EMBL/GenBank/DDBJ databases">
        <title>Rhizobium coralii sp. nov., isolated from coral Turbinaria peltata.</title>
        <authorList>
            <person name="Sun H."/>
        </authorList>
    </citation>
    <scope>NUCLEOTIDE SEQUENCE [LARGE SCALE GENOMIC DNA]</scope>
    <source>
        <strain evidence="2 3">NTR19</strain>
    </source>
</reference>
<dbReference type="PANTHER" id="PTHR46832:SF1">
    <property type="entry name" value="5'-METHYLTHIOADENOSINE_S-ADENOSYLHOMOCYSTEINE NUCLEOSIDASE"/>
    <property type="match status" value="1"/>
</dbReference>
<evidence type="ECO:0000259" key="1">
    <source>
        <dbReference type="Pfam" id="PF01048"/>
    </source>
</evidence>
<evidence type="ECO:0000313" key="3">
    <source>
        <dbReference type="Proteomes" id="UP001202827"/>
    </source>
</evidence>